<name>A0A5B1M1G9_9ACTN</name>
<organism evidence="2 3">
    <name type="scientific">Nocardioides antri</name>
    <dbReference type="NCBI Taxonomy" id="2607659"/>
    <lineage>
        <taxon>Bacteria</taxon>
        <taxon>Bacillati</taxon>
        <taxon>Actinomycetota</taxon>
        <taxon>Actinomycetes</taxon>
        <taxon>Propionibacteriales</taxon>
        <taxon>Nocardioidaceae</taxon>
        <taxon>Nocardioides</taxon>
    </lineage>
</organism>
<evidence type="ECO:0000256" key="1">
    <source>
        <dbReference type="SAM" id="MobiDB-lite"/>
    </source>
</evidence>
<proteinExistence type="predicted"/>
<dbReference type="EMBL" id="VUJW01000008">
    <property type="protein sequence ID" value="KAA1426601.1"/>
    <property type="molecule type" value="Genomic_DNA"/>
</dbReference>
<sequence>MAIFEKGERAEHRFEHIGELQPVAGFDQLITVSVGPSGPVALWADSAARSDIEAQFERPGSASFPETRTSSRPQECRTAAWSLPARSSAAEALPTSSSARTGSPST</sequence>
<dbReference type="RefSeq" id="WP_149751183.1">
    <property type="nucleotide sequence ID" value="NZ_VUJW01000008.1"/>
</dbReference>
<dbReference type="Proteomes" id="UP000324351">
    <property type="component" value="Unassembled WGS sequence"/>
</dbReference>
<keyword evidence="3" id="KW-1185">Reference proteome</keyword>
<evidence type="ECO:0000313" key="2">
    <source>
        <dbReference type="EMBL" id="KAA1426601.1"/>
    </source>
</evidence>
<feature type="compositionally biased region" description="Polar residues" evidence="1">
    <location>
        <begin position="94"/>
        <end position="106"/>
    </location>
</feature>
<feature type="compositionally biased region" description="Polar residues" evidence="1">
    <location>
        <begin position="64"/>
        <end position="73"/>
    </location>
</feature>
<comment type="caution">
    <text evidence="2">The sequence shown here is derived from an EMBL/GenBank/DDBJ whole genome shotgun (WGS) entry which is preliminary data.</text>
</comment>
<dbReference type="AlphaFoldDB" id="A0A5B1M1G9"/>
<reference evidence="2 3" key="1">
    <citation type="submission" date="2019-09" db="EMBL/GenBank/DDBJ databases">
        <title>Nocardioides panacisoli sp. nov., isolated from the soil of a ginseng field.</title>
        <authorList>
            <person name="Cho C."/>
        </authorList>
    </citation>
    <scope>NUCLEOTIDE SEQUENCE [LARGE SCALE GENOMIC DNA]</scope>
    <source>
        <strain evidence="2 3">BN140041</strain>
    </source>
</reference>
<feature type="region of interest" description="Disordered" evidence="1">
    <location>
        <begin position="54"/>
        <end position="106"/>
    </location>
</feature>
<reference evidence="2 3" key="2">
    <citation type="submission" date="2019-09" db="EMBL/GenBank/DDBJ databases">
        <authorList>
            <person name="Jin C."/>
        </authorList>
    </citation>
    <scope>NUCLEOTIDE SEQUENCE [LARGE SCALE GENOMIC DNA]</scope>
    <source>
        <strain evidence="2 3">BN140041</strain>
    </source>
</reference>
<accession>A0A5B1M1G9</accession>
<gene>
    <name evidence="2" type="ORF">F0U47_14540</name>
</gene>
<evidence type="ECO:0000313" key="3">
    <source>
        <dbReference type="Proteomes" id="UP000324351"/>
    </source>
</evidence>
<protein>
    <submittedName>
        <fullName evidence="2">Uncharacterized protein</fullName>
    </submittedName>
</protein>